<evidence type="ECO:0000256" key="1">
    <source>
        <dbReference type="ARBA" id="ARBA00004442"/>
    </source>
</evidence>
<evidence type="ECO:0000256" key="3">
    <source>
        <dbReference type="ARBA" id="ARBA00023237"/>
    </source>
</evidence>
<name>A0A931E2B2_9BACT</name>
<dbReference type="InterPro" id="IPR036942">
    <property type="entry name" value="Beta-barrel_TonB_sf"/>
</dbReference>
<dbReference type="EMBL" id="JADWYR010000002">
    <property type="protein sequence ID" value="MBG9377272.1"/>
    <property type="molecule type" value="Genomic_DNA"/>
</dbReference>
<keyword evidence="4" id="KW-0675">Receptor</keyword>
<evidence type="ECO:0000256" key="2">
    <source>
        <dbReference type="ARBA" id="ARBA00023136"/>
    </source>
</evidence>
<accession>A0A931E2B2</accession>
<dbReference type="Proteomes" id="UP000628448">
    <property type="component" value="Unassembled WGS sequence"/>
</dbReference>
<dbReference type="GO" id="GO:0009279">
    <property type="term" value="C:cell outer membrane"/>
    <property type="evidence" value="ECO:0007669"/>
    <property type="project" value="UniProtKB-SubCell"/>
</dbReference>
<evidence type="ECO:0000313" key="5">
    <source>
        <dbReference type="Proteomes" id="UP000628448"/>
    </source>
</evidence>
<keyword evidence="2" id="KW-0472">Membrane</keyword>
<dbReference type="AlphaFoldDB" id="A0A931E2B2"/>
<evidence type="ECO:0000313" key="4">
    <source>
        <dbReference type="EMBL" id="MBG9377272.1"/>
    </source>
</evidence>
<sequence>MRERILILLCCFSINAAAQHDGPAERKDTTSVTDSALYELKDNALDNLPVVSLDDNDFSDSGPQNVSSVLNAGRNPFFSAAAYSFSPLRFKIRGYDADLNETYLNGIPVTNLDNGFTPYNLWGGLNDVTRNRDLAIGLRPSTFAYGDIATTTSIDARAGKQRKQTSFSYAISNRTYNHRWMLTHGTGMSKKGWAFVFSASRRWAGEGYVPGTYYNGWSWFTGIDKRIDQRHLLSFVAFAAPTENGRQTASVLEMQELAGTHYYNPYWGYQDGKKRNASVGRTNQPVFILTHEFRVNDHTSLTTAAGFSFGKRSISGIDWYNAPDPRPDYYRYLPGYQTDPAIKELVTNELKNNEAARQINWQHLYDVNRDNVQTVYNANGITGNHITGHRALYILAKRVTDTKKFNFNTVLNTSTGSHIDLTSGLTVQAQKNHYYQEIADMLGGEFYVDLNQFAERAFPGNSLAAQNDIDRPNRLVKTGEQYGYDYDIDVVRTAVWAQLVLKYNRLDFFIAGEASQNVFWRKGNVRNGLFPANSYGNSNNNYFVNYAFKGGVTYKMNGRNYFFMNAAYSTRAPFFENAYIAPRTRNITQDNLISENIQAAEAGYTLNAPKIKIRLNGYYTSFRHGFNVLTFYHETYQNFVNYALSNIGKIHFGGEFGLEATIAKNVSINAAAAVGRYYYNSRQHAIVTLDNTAEILSDETVYSQNYRVAGTPQEAYSLGISYRSPKFWFISLTGNFFDQMWLDFNPIRRTDAAVENVDPKSDAWHSIIGQTRLSPAFTADFFGGYSYRINRTSRGKKPMFLVFNAGINNLLNNKHIISGGYEQLRFDFDTKDPNQFPPKYYYAFGLNYFTSVALRL</sequence>
<organism evidence="4 5">
    <name type="scientific">Panacibacter microcysteis</name>
    <dbReference type="NCBI Taxonomy" id="2793269"/>
    <lineage>
        <taxon>Bacteria</taxon>
        <taxon>Pseudomonadati</taxon>
        <taxon>Bacteroidota</taxon>
        <taxon>Chitinophagia</taxon>
        <taxon>Chitinophagales</taxon>
        <taxon>Chitinophagaceae</taxon>
        <taxon>Panacibacter</taxon>
    </lineage>
</organism>
<comment type="caution">
    <text evidence="4">The sequence shown here is derived from an EMBL/GenBank/DDBJ whole genome shotgun (WGS) entry which is preliminary data.</text>
</comment>
<keyword evidence="3" id="KW-0998">Cell outer membrane</keyword>
<dbReference type="SUPFAM" id="SSF56935">
    <property type="entry name" value="Porins"/>
    <property type="match status" value="1"/>
</dbReference>
<dbReference type="RefSeq" id="WP_196991363.1">
    <property type="nucleotide sequence ID" value="NZ_JADWYR010000002.1"/>
</dbReference>
<proteinExistence type="predicted"/>
<dbReference type="Gene3D" id="2.40.170.20">
    <property type="entry name" value="TonB-dependent receptor, beta-barrel domain"/>
    <property type="match status" value="1"/>
</dbReference>
<comment type="subcellular location">
    <subcellularLocation>
        <location evidence="1">Cell outer membrane</location>
    </subcellularLocation>
</comment>
<keyword evidence="5" id="KW-1185">Reference proteome</keyword>
<reference evidence="4" key="1">
    <citation type="submission" date="2020-11" db="EMBL/GenBank/DDBJ databases">
        <title>Bacterial whole genome sequence for Panacibacter sp. DH6.</title>
        <authorList>
            <person name="Le V."/>
            <person name="Ko S."/>
            <person name="Ahn C.-Y."/>
            <person name="Oh H.-M."/>
        </authorList>
    </citation>
    <scope>NUCLEOTIDE SEQUENCE</scope>
    <source>
        <strain evidence="4">DH6</strain>
    </source>
</reference>
<gene>
    <name evidence="4" type="ORF">I5907_13605</name>
</gene>
<protein>
    <submittedName>
        <fullName evidence="4">TonB-dependent receptor</fullName>
    </submittedName>
</protein>